<evidence type="ECO:0000313" key="3">
    <source>
        <dbReference type="EMBL" id="TWT84241.1"/>
    </source>
</evidence>
<proteinExistence type="predicted"/>
<name>A0A5C5ZBK1_9BACT</name>
<feature type="signal peptide" evidence="1">
    <location>
        <begin position="1"/>
        <end position="30"/>
    </location>
</feature>
<dbReference type="AlphaFoldDB" id="A0A5C5ZBK1"/>
<organism evidence="3 4">
    <name type="scientific">Novipirellula herctigrandis</name>
    <dbReference type="NCBI Taxonomy" id="2527986"/>
    <lineage>
        <taxon>Bacteria</taxon>
        <taxon>Pseudomonadati</taxon>
        <taxon>Planctomycetota</taxon>
        <taxon>Planctomycetia</taxon>
        <taxon>Pirellulales</taxon>
        <taxon>Pirellulaceae</taxon>
        <taxon>Novipirellula</taxon>
    </lineage>
</organism>
<evidence type="ECO:0000313" key="4">
    <source>
        <dbReference type="Proteomes" id="UP000315010"/>
    </source>
</evidence>
<dbReference type="InterPro" id="IPR050312">
    <property type="entry name" value="IolE/XylAMocC-like"/>
</dbReference>
<dbReference type="Pfam" id="PF01261">
    <property type="entry name" value="AP_endonuc_2"/>
    <property type="match status" value="1"/>
</dbReference>
<dbReference type="GO" id="GO:0016853">
    <property type="term" value="F:isomerase activity"/>
    <property type="evidence" value="ECO:0007669"/>
    <property type="project" value="UniProtKB-KW"/>
</dbReference>
<gene>
    <name evidence="3" type="ORF">CA13_57170</name>
</gene>
<dbReference type="InterPro" id="IPR013022">
    <property type="entry name" value="Xyl_isomerase-like_TIM-brl"/>
</dbReference>
<sequence length="294" mass="32652" precursor="true">MIERRLFACWFFVTSCVFATFAMNPSPAGADTSDTKSPWALFAFDNGVGRDAGWKPDAQAQLLSELGFDGIGYTNVVDLDQRFASFDKQQLSVVSFYVPFHSEKEQSIDPKVIAQLPKMKGKDAILWIHIHGNASDEQTADRLRVLADQAAIHDVQISVYPHHGFQVATAEHAVKIVKAVDRENVGVTFNLCHELRAGNGPRISEIIKKTADHLTMVSINGAMRVMTDAKNPWKELILPLGEGDFDILSLLNELKSVGYDGPIGLQCYNVKQEPAEMLENSINAWNTYLSKLEN</sequence>
<dbReference type="Gene3D" id="3.20.20.150">
    <property type="entry name" value="Divalent-metal-dependent TIM barrel enzymes"/>
    <property type="match status" value="1"/>
</dbReference>
<dbReference type="PROSITE" id="PS51257">
    <property type="entry name" value="PROKAR_LIPOPROTEIN"/>
    <property type="match status" value="1"/>
</dbReference>
<reference evidence="3 4" key="1">
    <citation type="submission" date="2019-02" db="EMBL/GenBank/DDBJ databases">
        <title>Deep-cultivation of Planctomycetes and their phenomic and genomic characterization uncovers novel biology.</title>
        <authorList>
            <person name="Wiegand S."/>
            <person name="Jogler M."/>
            <person name="Boedeker C."/>
            <person name="Pinto D."/>
            <person name="Vollmers J."/>
            <person name="Rivas-Marin E."/>
            <person name="Kohn T."/>
            <person name="Peeters S.H."/>
            <person name="Heuer A."/>
            <person name="Rast P."/>
            <person name="Oberbeckmann S."/>
            <person name="Bunk B."/>
            <person name="Jeske O."/>
            <person name="Meyerdierks A."/>
            <person name="Storesund J.E."/>
            <person name="Kallscheuer N."/>
            <person name="Luecker S."/>
            <person name="Lage O.M."/>
            <person name="Pohl T."/>
            <person name="Merkel B.J."/>
            <person name="Hornburger P."/>
            <person name="Mueller R.-W."/>
            <person name="Bruemmer F."/>
            <person name="Labrenz M."/>
            <person name="Spormann A.M."/>
            <person name="Op Den Camp H."/>
            <person name="Overmann J."/>
            <person name="Amann R."/>
            <person name="Jetten M.S.M."/>
            <person name="Mascher T."/>
            <person name="Medema M.H."/>
            <person name="Devos D.P."/>
            <person name="Kaster A.-K."/>
            <person name="Ovreas L."/>
            <person name="Rohde M."/>
            <person name="Galperin M.Y."/>
            <person name="Jogler C."/>
        </authorList>
    </citation>
    <scope>NUCLEOTIDE SEQUENCE [LARGE SCALE GENOMIC DNA]</scope>
    <source>
        <strain evidence="3 4">CA13</strain>
    </source>
</reference>
<dbReference type="InterPro" id="IPR036237">
    <property type="entry name" value="Xyl_isomerase-like_sf"/>
</dbReference>
<dbReference type="Proteomes" id="UP000315010">
    <property type="component" value="Unassembled WGS sequence"/>
</dbReference>
<dbReference type="PANTHER" id="PTHR12110">
    <property type="entry name" value="HYDROXYPYRUVATE ISOMERASE"/>
    <property type="match status" value="1"/>
</dbReference>
<dbReference type="RefSeq" id="WP_146401868.1">
    <property type="nucleotide sequence ID" value="NZ_SJPJ01000001.1"/>
</dbReference>
<keyword evidence="3" id="KW-0413">Isomerase</keyword>
<accession>A0A5C5ZBK1</accession>
<comment type="caution">
    <text evidence="3">The sequence shown here is derived from an EMBL/GenBank/DDBJ whole genome shotgun (WGS) entry which is preliminary data.</text>
</comment>
<dbReference type="SUPFAM" id="SSF51658">
    <property type="entry name" value="Xylose isomerase-like"/>
    <property type="match status" value="1"/>
</dbReference>
<keyword evidence="4" id="KW-1185">Reference proteome</keyword>
<dbReference type="EMBL" id="SJPJ01000001">
    <property type="protein sequence ID" value="TWT84241.1"/>
    <property type="molecule type" value="Genomic_DNA"/>
</dbReference>
<evidence type="ECO:0000256" key="1">
    <source>
        <dbReference type="SAM" id="SignalP"/>
    </source>
</evidence>
<protein>
    <submittedName>
        <fullName evidence="3">Xylose isomerase-like TIM barrel</fullName>
    </submittedName>
</protein>
<feature type="chain" id="PRO_5022751106" evidence="1">
    <location>
        <begin position="31"/>
        <end position="294"/>
    </location>
</feature>
<feature type="domain" description="Xylose isomerase-like TIM barrel" evidence="2">
    <location>
        <begin position="134"/>
        <end position="282"/>
    </location>
</feature>
<keyword evidence="1" id="KW-0732">Signal</keyword>
<evidence type="ECO:0000259" key="2">
    <source>
        <dbReference type="Pfam" id="PF01261"/>
    </source>
</evidence>
<dbReference type="OrthoDB" id="282646at2"/>